<accession>S9TVA9</accession>
<dbReference type="EMBL" id="ATMT01000056">
    <property type="protein sequence ID" value="EPY06206.1"/>
    <property type="molecule type" value="Genomic_DNA"/>
</dbReference>
<dbReference type="RefSeq" id="WP_021260485.1">
    <property type="nucleotide sequence ID" value="NZ_ATMT01000056.1"/>
</dbReference>
<dbReference type="PATRIC" id="fig|1117108.3.peg.3285"/>
<evidence type="ECO:0000313" key="2">
    <source>
        <dbReference type="Proteomes" id="UP000015344"/>
    </source>
</evidence>
<dbReference type="AlphaFoldDB" id="S9TVA9"/>
<proteinExistence type="predicted"/>
<comment type="caution">
    <text evidence="1">The sequence shown here is derived from an EMBL/GenBank/DDBJ whole genome shotgun (WGS) entry which is preliminary data.</text>
</comment>
<dbReference type="Proteomes" id="UP000015344">
    <property type="component" value="Unassembled WGS sequence"/>
</dbReference>
<protein>
    <submittedName>
        <fullName evidence="1">Uncharacterized protein</fullName>
    </submittedName>
</protein>
<dbReference type="eggNOG" id="ENOG5032C97">
    <property type="taxonomic scope" value="Bacteria"/>
</dbReference>
<reference evidence="1 2" key="1">
    <citation type="submission" date="2013-05" db="EMBL/GenBank/DDBJ databases">
        <authorList>
            <person name="Strain E.A."/>
            <person name="Brown E."/>
            <person name="Allard M.W."/>
            <person name="Luo Y.L."/>
        </authorList>
    </citation>
    <scope>NUCLEOTIDE SEQUENCE [LARGE SCALE GENOMIC DNA]</scope>
    <source>
        <strain evidence="1 2">TS-15</strain>
    </source>
</reference>
<sequence>MVNNFIEMVEESDERYKCYGLKNTIQIFKQYIKDEDLDEVRIYISTNTQLDSIVSKVESYINWFTECETVFRNYYENELREQVHKDWFKEIEVYSVNITFNSKEDYGATITCGDNVLQDHILIVDFDREQIEAIYLNR</sequence>
<name>S9TVA9_PAEAL</name>
<evidence type="ECO:0000313" key="1">
    <source>
        <dbReference type="EMBL" id="EPY06206.1"/>
    </source>
</evidence>
<organism evidence="1 2">
    <name type="scientific">Paenibacillus alvei TS-15</name>
    <dbReference type="NCBI Taxonomy" id="1117108"/>
    <lineage>
        <taxon>Bacteria</taxon>
        <taxon>Bacillati</taxon>
        <taxon>Bacillota</taxon>
        <taxon>Bacilli</taxon>
        <taxon>Bacillales</taxon>
        <taxon>Paenibacillaceae</taxon>
        <taxon>Paenibacillus</taxon>
    </lineage>
</organism>
<gene>
    <name evidence="1" type="ORF">PAALTS15_15841</name>
</gene>